<dbReference type="SMART" id="SM01376">
    <property type="entry name" value="eIF-5a"/>
    <property type="match status" value="1"/>
</dbReference>
<keyword evidence="1" id="KW-0732">Signal</keyword>
<dbReference type="Pfam" id="PF01287">
    <property type="entry name" value="eIF-5a"/>
    <property type="match status" value="1"/>
</dbReference>
<dbReference type="Gene3D" id="2.30.30.30">
    <property type="match status" value="1"/>
</dbReference>
<dbReference type="Gene3D" id="2.40.50.140">
    <property type="entry name" value="Nucleic acid-binding proteins"/>
    <property type="match status" value="1"/>
</dbReference>
<feature type="chain" id="PRO_5030705787" description="Translation initiation factor 5A C-terminal domain-containing protein" evidence="1">
    <location>
        <begin position="24"/>
        <end position="227"/>
    </location>
</feature>
<organism evidence="3">
    <name type="scientific">Lotharella oceanica</name>
    <dbReference type="NCBI Taxonomy" id="641309"/>
    <lineage>
        <taxon>Eukaryota</taxon>
        <taxon>Sar</taxon>
        <taxon>Rhizaria</taxon>
        <taxon>Cercozoa</taxon>
        <taxon>Chlorarachniophyceae</taxon>
        <taxon>Lotharella</taxon>
    </lineage>
</organism>
<dbReference type="InterPro" id="IPR014722">
    <property type="entry name" value="Rib_uL2_dom2"/>
</dbReference>
<evidence type="ECO:0000259" key="2">
    <source>
        <dbReference type="SMART" id="SM01376"/>
    </source>
</evidence>
<evidence type="ECO:0000256" key="1">
    <source>
        <dbReference type="SAM" id="SignalP"/>
    </source>
</evidence>
<name>A0A7S2XFL6_9EUKA</name>
<dbReference type="SUPFAM" id="SSF50104">
    <property type="entry name" value="Translation proteins SH3-like domain"/>
    <property type="match status" value="1"/>
</dbReference>
<dbReference type="InterPro" id="IPR012340">
    <property type="entry name" value="NA-bd_OB-fold"/>
</dbReference>
<dbReference type="AlphaFoldDB" id="A0A7S2XFL6"/>
<dbReference type="PANTHER" id="PTHR11673">
    <property type="entry name" value="TRANSLATION INITIATION FACTOR 5A FAMILY MEMBER"/>
    <property type="match status" value="1"/>
</dbReference>
<dbReference type="InterPro" id="IPR020189">
    <property type="entry name" value="IF5A_C"/>
</dbReference>
<feature type="signal peptide" evidence="1">
    <location>
        <begin position="1"/>
        <end position="23"/>
    </location>
</feature>
<reference evidence="3" key="1">
    <citation type="submission" date="2021-01" db="EMBL/GenBank/DDBJ databases">
        <authorList>
            <person name="Corre E."/>
            <person name="Pelletier E."/>
            <person name="Niang G."/>
            <person name="Scheremetjew M."/>
            <person name="Finn R."/>
            <person name="Kale V."/>
            <person name="Holt S."/>
            <person name="Cochrane G."/>
            <person name="Meng A."/>
            <person name="Brown T."/>
            <person name="Cohen L."/>
        </authorList>
    </citation>
    <scope>NUCLEOTIDE SEQUENCE</scope>
    <source>
        <strain evidence="3">CCMP622</strain>
    </source>
</reference>
<dbReference type="EMBL" id="HBHP01029937">
    <property type="protein sequence ID" value="CAD9774453.1"/>
    <property type="molecule type" value="Transcribed_RNA"/>
</dbReference>
<dbReference type="NCBIfam" id="TIGR00037">
    <property type="entry name" value="eIF_5A"/>
    <property type="match status" value="1"/>
</dbReference>
<protein>
    <recommendedName>
        <fullName evidence="2">Translation initiation factor 5A C-terminal domain-containing protein</fullName>
    </recommendedName>
</protein>
<dbReference type="InterPro" id="IPR008991">
    <property type="entry name" value="Translation_prot_SH3-like_sf"/>
</dbReference>
<gene>
    <name evidence="3" type="ORF">LSP00402_LOCUS18446</name>
</gene>
<dbReference type="GO" id="GO:0045901">
    <property type="term" value="P:positive regulation of translational elongation"/>
    <property type="evidence" value="ECO:0007669"/>
    <property type="project" value="InterPro"/>
</dbReference>
<dbReference type="InterPro" id="IPR001884">
    <property type="entry name" value="IF5A-like"/>
</dbReference>
<proteinExistence type="predicted"/>
<dbReference type="GO" id="GO:0043022">
    <property type="term" value="F:ribosome binding"/>
    <property type="evidence" value="ECO:0007669"/>
    <property type="project" value="InterPro"/>
</dbReference>
<dbReference type="GO" id="GO:0003746">
    <property type="term" value="F:translation elongation factor activity"/>
    <property type="evidence" value="ECO:0007669"/>
    <property type="project" value="InterPro"/>
</dbReference>
<dbReference type="GO" id="GO:0003723">
    <property type="term" value="F:RNA binding"/>
    <property type="evidence" value="ECO:0007669"/>
    <property type="project" value="InterPro"/>
</dbReference>
<dbReference type="GO" id="GO:0045905">
    <property type="term" value="P:positive regulation of translational termination"/>
    <property type="evidence" value="ECO:0007669"/>
    <property type="project" value="InterPro"/>
</dbReference>
<dbReference type="SUPFAM" id="SSF50249">
    <property type="entry name" value="Nucleic acid-binding proteins"/>
    <property type="match status" value="1"/>
</dbReference>
<sequence length="227" mass="24997">MAPARSATHWLFIMAGTAFMVLCSRDHGRSLGDGANLKLFGANPGVRRVIRVRCRHPRRTLIGGSGDGEEGDITRTEASHLKKGQMAMIKDQPCRIVDNAVSKVGKHGAAKCHLVGKNIFTGNKVEEICPGHSSVDVPSIKKSRMTVLEYNADEGTLNVMDEENNLARDDLTVPDNNPKLQEQIENLLEEGKEFKVVVLKCQGQEQVIDVVDIQDGINDDDLREEDL</sequence>
<feature type="domain" description="Translation initiation factor 5A C-terminal" evidence="2">
    <location>
        <begin position="139"/>
        <end position="211"/>
    </location>
</feature>
<dbReference type="Pfam" id="PF21485">
    <property type="entry name" value="IF5A-like_N"/>
    <property type="match status" value="1"/>
</dbReference>
<evidence type="ECO:0000313" key="3">
    <source>
        <dbReference type="EMBL" id="CAD9774453.1"/>
    </source>
</evidence>
<accession>A0A7S2XFL6</accession>
<dbReference type="InterPro" id="IPR048670">
    <property type="entry name" value="IF5A-like_N"/>
</dbReference>